<dbReference type="EC" id="3.1.2.2" evidence="16"/>
<comment type="catalytic activity">
    <reaction evidence="21">
        <text>decanoyl-CoA + H2O = decanoate + CoA + H(+)</text>
        <dbReference type="Rhea" id="RHEA:40059"/>
        <dbReference type="ChEBI" id="CHEBI:15377"/>
        <dbReference type="ChEBI" id="CHEBI:15378"/>
        <dbReference type="ChEBI" id="CHEBI:27689"/>
        <dbReference type="ChEBI" id="CHEBI:57287"/>
        <dbReference type="ChEBI" id="CHEBI:61430"/>
    </reaction>
    <physiologicalReaction direction="left-to-right" evidence="21">
        <dbReference type="Rhea" id="RHEA:40060"/>
    </physiologicalReaction>
</comment>
<dbReference type="Pfam" id="PF03061">
    <property type="entry name" value="4HBT"/>
    <property type="match status" value="1"/>
</dbReference>
<comment type="catalytic activity">
    <reaction evidence="19">
        <text>octanoyl-CoA + H2O = octanoate + CoA + H(+)</text>
        <dbReference type="Rhea" id="RHEA:30143"/>
        <dbReference type="ChEBI" id="CHEBI:15377"/>
        <dbReference type="ChEBI" id="CHEBI:15378"/>
        <dbReference type="ChEBI" id="CHEBI:25646"/>
        <dbReference type="ChEBI" id="CHEBI:57287"/>
        <dbReference type="ChEBI" id="CHEBI:57386"/>
    </reaction>
    <physiologicalReaction direction="left-to-right" evidence="19">
        <dbReference type="Rhea" id="RHEA:30144"/>
    </physiologicalReaction>
</comment>
<evidence type="ECO:0000256" key="15">
    <source>
        <dbReference type="ARBA" id="ARBA00038456"/>
    </source>
</evidence>
<evidence type="ECO:0000256" key="21">
    <source>
        <dbReference type="ARBA" id="ARBA00047969"/>
    </source>
</evidence>
<evidence type="ECO:0000256" key="9">
    <source>
        <dbReference type="ARBA" id="ARBA00022946"/>
    </source>
</evidence>
<keyword evidence="11" id="KW-0472">Membrane</keyword>
<comment type="subcellular location">
    <subcellularLocation>
        <location evidence="3">Cell projection</location>
        <location evidence="3">Ruffle membrane</location>
    </subcellularLocation>
    <subcellularLocation>
        <location evidence="2">Cytoplasm</location>
    </subcellularLocation>
    <subcellularLocation>
        <location evidence="1">Membrane</location>
        <topology evidence="1">Peripheral membrane protein</topology>
    </subcellularLocation>
</comment>
<name>A0ABU3WPT4_9NOCA</name>
<dbReference type="PANTHER" id="PTHR12418">
    <property type="entry name" value="ACYL-COENZYME A THIOESTERASE THEM4"/>
    <property type="match status" value="1"/>
</dbReference>
<keyword evidence="5" id="KW-0963">Cytoplasm</keyword>
<evidence type="ECO:0000256" key="6">
    <source>
        <dbReference type="ARBA" id="ARBA00022703"/>
    </source>
</evidence>
<evidence type="ECO:0000256" key="14">
    <source>
        <dbReference type="ARBA" id="ARBA00037002"/>
    </source>
</evidence>
<dbReference type="CDD" id="cd03443">
    <property type="entry name" value="PaaI_thioesterase"/>
    <property type="match status" value="1"/>
</dbReference>
<evidence type="ECO:0000256" key="12">
    <source>
        <dbReference type="ARBA" id="ARBA00023273"/>
    </source>
</evidence>
<evidence type="ECO:0000256" key="1">
    <source>
        <dbReference type="ARBA" id="ARBA00004170"/>
    </source>
</evidence>
<dbReference type="InterPro" id="IPR052365">
    <property type="entry name" value="THEM4/THEM5_acyl-CoA_thioest"/>
</dbReference>
<comment type="catalytic activity">
    <reaction evidence="13">
        <text>(5Z,8Z,11Z,14Z)-eicosatetraenoyl-CoA + H2O = (5Z,8Z,11Z,14Z)-eicosatetraenoate + CoA + H(+)</text>
        <dbReference type="Rhea" id="RHEA:40151"/>
        <dbReference type="ChEBI" id="CHEBI:15377"/>
        <dbReference type="ChEBI" id="CHEBI:15378"/>
        <dbReference type="ChEBI" id="CHEBI:32395"/>
        <dbReference type="ChEBI" id="CHEBI:57287"/>
        <dbReference type="ChEBI" id="CHEBI:57368"/>
    </reaction>
    <physiologicalReaction direction="left-to-right" evidence="13">
        <dbReference type="Rhea" id="RHEA:40152"/>
    </physiologicalReaction>
</comment>
<dbReference type="InterPro" id="IPR029069">
    <property type="entry name" value="HotDog_dom_sf"/>
</dbReference>
<dbReference type="EMBL" id="WBMO01000001">
    <property type="protein sequence ID" value="MDV2476004.1"/>
    <property type="molecule type" value="Genomic_DNA"/>
</dbReference>
<dbReference type="SUPFAM" id="SSF54637">
    <property type="entry name" value="Thioesterase/thiol ester dehydrase-isomerase"/>
    <property type="match status" value="1"/>
</dbReference>
<keyword evidence="8" id="KW-0276">Fatty acid metabolism</keyword>
<evidence type="ECO:0000256" key="13">
    <source>
        <dbReference type="ARBA" id="ARBA00035852"/>
    </source>
</evidence>
<gene>
    <name evidence="25" type="ORF">F8M49_12755</name>
</gene>
<dbReference type="RefSeq" id="WP_371304764.1">
    <property type="nucleotide sequence ID" value="NZ_JAWKJJ010000001.1"/>
</dbReference>
<comment type="catalytic activity">
    <reaction evidence="23">
        <text>tetradecanoyl-CoA + H2O = tetradecanoate + CoA + H(+)</text>
        <dbReference type="Rhea" id="RHEA:40119"/>
        <dbReference type="ChEBI" id="CHEBI:15377"/>
        <dbReference type="ChEBI" id="CHEBI:15378"/>
        <dbReference type="ChEBI" id="CHEBI:30807"/>
        <dbReference type="ChEBI" id="CHEBI:57287"/>
        <dbReference type="ChEBI" id="CHEBI:57385"/>
    </reaction>
    <physiologicalReaction direction="left-to-right" evidence="23">
        <dbReference type="Rhea" id="RHEA:40120"/>
    </physiologicalReaction>
</comment>
<evidence type="ECO:0000256" key="5">
    <source>
        <dbReference type="ARBA" id="ARBA00022490"/>
    </source>
</evidence>
<evidence type="ECO:0000313" key="25">
    <source>
        <dbReference type="EMBL" id="MDV2476004.1"/>
    </source>
</evidence>
<evidence type="ECO:0000313" key="26">
    <source>
        <dbReference type="Proteomes" id="UP001275440"/>
    </source>
</evidence>
<comment type="catalytic activity">
    <reaction evidence="22">
        <text>dodecanoyl-CoA + H2O = dodecanoate + CoA + H(+)</text>
        <dbReference type="Rhea" id="RHEA:30135"/>
        <dbReference type="ChEBI" id="CHEBI:15377"/>
        <dbReference type="ChEBI" id="CHEBI:15378"/>
        <dbReference type="ChEBI" id="CHEBI:18262"/>
        <dbReference type="ChEBI" id="CHEBI:57287"/>
        <dbReference type="ChEBI" id="CHEBI:57375"/>
    </reaction>
    <physiologicalReaction direction="left-to-right" evidence="22">
        <dbReference type="Rhea" id="RHEA:30136"/>
    </physiologicalReaction>
</comment>
<evidence type="ECO:0000256" key="2">
    <source>
        <dbReference type="ARBA" id="ARBA00004496"/>
    </source>
</evidence>
<dbReference type="PANTHER" id="PTHR12418:SF19">
    <property type="entry name" value="ACYL-COENZYME A THIOESTERASE THEM4"/>
    <property type="match status" value="1"/>
</dbReference>
<keyword evidence="10" id="KW-0443">Lipid metabolism</keyword>
<sequence>MTDVVSLYVNDGLPEEEIARQAALYGPLAEDIRALIPLGISSRADDDEIRRAREHLAAATEILERRRDSGPFGTRFNDAGHFRTWGNAAAGLRNAVAPPLEVHTDPDGRVWTDFHLHIGYEGPAGHTHGGVSALVLDQVLGDAARVGGSPGMTGTLTLRYRKPTPLGDLHAEAKLDRIEGRKAFVTGHIAGPDGICVEAEGIFIAPQWIADARAKFEAQD</sequence>
<accession>A0ABU3WPT4</accession>
<organism evidence="25 26">
    <name type="scientific">Rhodococcus zopfii</name>
    <dbReference type="NCBI Taxonomy" id="43772"/>
    <lineage>
        <taxon>Bacteria</taxon>
        <taxon>Bacillati</taxon>
        <taxon>Actinomycetota</taxon>
        <taxon>Actinomycetes</taxon>
        <taxon>Mycobacteriales</taxon>
        <taxon>Nocardiaceae</taxon>
        <taxon>Rhodococcus</taxon>
    </lineage>
</organism>
<evidence type="ECO:0000256" key="16">
    <source>
        <dbReference type="ARBA" id="ARBA00038848"/>
    </source>
</evidence>
<evidence type="ECO:0000256" key="10">
    <source>
        <dbReference type="ARBA" id="ARBA00023098"/>
    </source>
</evidence>
<evidence type="ECO:0000256" key="19">
    <source>
        <dbReference type="ARBA" id="ARBA00047588"/>
    </source>
</evidence>
<evidence type="ECO:0000256" key="7">
    <source>
        <dbReference type="ARBA" id="ARBA00022801"/>
    </source>
</evidence>
<comment type="catalytic activity">
    <reaction evidence="20">
        <text>hexadecanoyl-CoA + H2O = hexadecanoate + CoA + H(+)</text>
        <dbReference type="Rhea" id="RHEA:16645"/>
        <dbReference type="ChEBI" id="CHEBI:7896"/>
        <dbReference type="ChEBI" id="CHEBI:15377"/>
        <dbReference type="ChEBI" id="CHEBI:15378"/>
        <dbReference type="ChEBI" id="CHEBI:57287"/>
        <dbReference type="ChEBI" id="CHEBI:57379"/>
        <dbReference type="EC" id="3.1.2.2"/>
    </reaction>
    <physiologicalReaction direction="left-to-right" evidence="20">
        <dbReference type="Rhea" id="RHEA:16646"/>
    </physiologicalReaction>
</comment>
<keyword evidence="26" id="KW-1185">Reference proteome</keyword>
<proteinExistence type="inferred from homology"/>
<keyword evidence="6" id="KW-0053">Apoptosis</keyword>
<evidence type="ECO:0000256" key="11">
    <source>
        <dbReference type="ARBA" id="ARBA00023136"/>
    </source>
</evidence>
<evidence type="ECO:0000256" key="8">
    <source>
        <dbReference type="ARBA" id="ARBA00022832"/>
    </source>
</evidence>
<feature type="domain" description="Thioesterase" evidence="24">
    <location>
        <begin position="125"/>
        <end position="189"/>
    </location>
</feature>
<keyword evidence="9" id="KW-0809">Transit peptide</keyword>
<evidence type="ECO:0000256" key="23">
    <source>
        <dbReference type="ARBA" id="ARBA00048180"/>
    </source>
</evidence>
<evidence type="ECO:0000256" key="20">
    <source>
        <dbReference type="ARBA" id="ARBA00047734"/>
    </source>
</evidence>
<dbReference type="Proteomes" id="UP001275440">
    <property type="component" value="Unassembled WGS sequence"/>
</dbReference>
<evidence type="ECO:0000256" key="22">
    <source>
        <dbReference type="ARBA" id="ARBA00048074"/>
    </source>
</evidence>
<comment type="caution">
    <text evidence="25">The sequence shown here is derived from an EMBL/GenBank/DDBJ whole genome shotgun (WGS) entry which is preliminary data.</text>
</comment>
<evidence type="ECO:0000256" key="4">
    <source>
        <dbReference type="ARBA" id="ARBA00022475"/>
    </source>
</evidence>
<comment type="catalytic activity">
    <reaction evidence="14">
        <text>(9Z)-octadecenoyl-CoA + H2O = (9Z)-octadecenoate + CoA + H(+)</text>
        <dbReference type="Rhea" id="RHEA:40139"/>
        <dbReference type="ChEBI" id="CHEBI:15377"/>
        <dbReference type="ChEBI" id="CHEBI:15378"/>
        <dbReference type="ChEBI" id="CHEBI:30823"/>
        <dbReference type="ChEBI" id="CHEBI:57287"/>
        <dbReference type="ChEBI" id="CHEBI:57387"/>
    </reaction>
    <physiologicalReaction direction="left-to-right" evidence="14">
        <dbReference type="Rhea" id="RHEA:40140"/>
    </physiologicalReaction>
</comment>
<evidence type="ECO:0000256" key="18">
    <source>
        <dbReference type="ARBA" id="ARBA00043210"/>
    </source>
</evidence>
<evidence type="ECO:0000256" key="17">
    <source>
        <dbReference type="ARBA" id="ARBA00040123"/>
    </source>
</evidence>
<protein>
    <recommendedName>
        <fullName evidence="17">Acyl-coenzyme A thioesterase THEM4</fullName>
        <ecNumber evidence="16">3.1.2.2</ecNumber>
    </recommendedName>
    <alternativeName>
        <fullName evidence="18">Thioesterase superfamily member 4</fullName>
    </alternativeName>
</protein>
<reference evidence="25 26" key="1">
    <citation type="submission" date="2019-10" db="EMBL/GenBank/DDBJ databases">
        <title>Draft Genome Assembly of Rhodococcus zopfii DSM44189.</title>
        <authorList>
            <person name="Sutton J.M."/>
            <person name="Akob D.M."/>
            <person name="Bushman T.J."/>
        </authorList>
    </citation>
    <scope>NUCLEOTIDE SEQUENCE [LARGE SCALE GENOMIC DNA]</scope>
    <source>
        <strain evidence="25 26">DSM 44189</strain>
    </source>
</reference>
<keyword evidence="12" id="KW-0966">Cell projection</keyword>
<evidence type="ECO:0000256" key="3">
    <source>
        <dbReference type="ARBA" id="ARBA00004632"/>
    </source>
</evidence>
<keyword evidence="4" id="KW-1003">Cell membrane</keyword>
<dbReference type="InterPro" id="IPR006683">
    <property type="entry name" value="Thioestr_dom"/>
</dbReference>
<dbReference type="Gene3D" id="3.10.129.10">
    <property type="entry name" value="Hotdog Thioesterase"/>
    <property type="match status" value="1"/>
</dbReference>
<keyword evidence="7" id="KW-0378">Hydrolase</keyword>
<comment type="similarity">
    <text evidence="15">Belongs to the THEM4/THEM5 thioesterase family.</text>
</comment>
<evidence type="ECO:0000259" key="24">
    <source>
        <dbReference type="Pfam" id="PF03061"/>
    </source>
</evidence>